<organism evidence="3 4">
    <name type="scientific">Paramecium sonneborni</name>
    <dbReference type="NCBI Taxonomy" id="65129"/>
    <lineage>
        <taxon>Eukaryota</taxon>
        <taxon>Sar</taxon>
        <taxon>Alveolata</taxon>
        <taxon>Ciliophora</taxon>
        <taxon>Intramacronucleata</taxon>
        <taxon>Oligohymenophorea</taxon>
        <taxon>Peniculida</taxon>
        <taxon>Parameciidae</taxon>
        <taxon>Paramecium</taxon>
    </lineage>
</organism>
<keyword evidence="1" id="KW-0175">Coiled coil</keyword>
<proteinExistence type="predicted"/>
<dbReference type="PANTHER" id="PTHR10555">
    <property type="entry name" value="SORTING NEXIN"/>
    <property type="match status" value="1"/>
</dbReference>
<gene>
    <name evidence="3" type="ORF">PSON_ATCC_30995.1.T0140189</name>
</gene>
<dbReference type="SMART" id="SM00312">
    <property type="entry name" value="PX"/>
    <property type="match status" value="1"/>
</dbReference>
<dbReference type="PROSITE" id="PS50195">
    <property type="entry name" value="PX"/>
    <property type="match status" value="1"/>
</dbReference>
<protein>
    <recommendedName>
        <fullName evidence="2">PX domain-containing protein</fullName>
    </recommendedName>
</protein>
<keyword evidence="4" id="KW-1185">Reference proteome</keyword>
<dbReference type="Pfam" id="PF00787">
    <property type="entry name" value="PX"/>
    <property type="match status" value="1"/>
</dbReference>
<dbReference type="GO" id="GO:0005768">
    <property type="term" value="C:endosome"/>
    <property type="evidence" value="ECO:0007669"/>
    <property type="project" value="TreeGrafter"/>
</dbReference>
<evidence type="ECO:0000313" key="3">
    <source>
        <dbReference type="EMBL" id="CAD8060248.1"/>
    </source>
</evidence>
<evidence type="ECO:0000256" key="1">
    <source>
        <dbReference type="SAM" id="Coils"/>
    </source>
</evidence>
<name>A0A8S1KYE8_9CILI</name>
<dbReference type="OrthoDB" id="298613at2759"/>
<feature type="coiled-coil region" evidence="1">
    <location>
        <begin position="253"/>
        <end position="287"/>
    </location>
</feature>
<dbReference type="EMBL" id="CAJJDN010000014">
    <property type="protein sequence ID" value="CAD8060248.1"/>
    <property type="molecule type" value="Genomic_DNA"/>
</dbReference>
<accession>A0A8S1KYE8</accession>
<reference evidence="3" key="1">
    <citation type="submission" date="2021-01" db="EMBL/GenBank/DDBJ databases">
        <authorList>
            <consortium name="Genoscope - CEA"/>
            <person name="William W."/>
        </authorList>
    </citation>
    <scope>NUCLEOTIDE SEQUENCE</scope>
</reference>
<feature type="domain" description="PX" evidence="2">
    <location>
        <begin position="1"/>
        <end position="120"/>
    </location>
</feature>
<dbReference type="GO" id="GO:0035091">
    <property type="term" value="F:phosphatidylinositol binding"/>
    <property type="evidence" value="ECO:0007669"/>
    <property type="project" value="InterPro"/>
</dbReference>
<dbReference type="PANTHER" id="PTHR10555:SF170">
    <property type="entry name" value="FI18122P1"/>
    <property type="match status" value="1"/>
</dbReference>
<sequence length="380" mass="46101">MQDYIIEQNKIDVIVQDPTIKQNQEEFIIYKIQGQDRTGNFQIQRRFSEFYQLRLQLVEKWQYCYIPAIPEKAIQGNMTQQFVYQRLQMLNYFMRQLSHFQYLWYSQEVQNFIRQPNIQESNSNQQQKNYADYLISIFPQFAENPISQQNETIIEQFFLFIQNATPILQNYKLIMKNQINKSKNYFQQINIFQNYFIPEYETSLNENFEELQFRSSSKLIFDVQKDFDLSDNEKQFYIMYTQIKIELNEFQVLNGVIQEKKQLYLEIQSLKKQLKKQVNYVSEIQNKGLNIIKKILITKDEEIELQLSKLKQFEKELTIKISIYNLITNKLAIEIEFLKKIFSESYYCLVREMSQYFKKNAQDNISFYQNLLQQIENQGL</sequence>
<dbReference type="Proteomes" id="UP000692954">
    <property type="component" value="Unassembled WGS sequence"/>
</dbReference>
<evidence type="ECO:0000259" key="2">
    <source>
        <dbReference type="PROSITE" id="PS50195"/>
    </source>
</evidence>
<comment type="caution">
    <text evidence="3">The sequence shown here is derived from an EMBL/GenBank/DDBJ whole genome shotgun (WGS) entry which is preliminary data.</text>
</comment>
<dbReference type="CDD" id="cd06093">
    <property type="entry name" value="PX_domain"/>
    <property type="match status" value="1"/>
</dbReference>
<dbReference type="InterPro" id="IPR001683">
    <property type="entry name" value="PX_dom"/>
</dbReference>
<evidence type="ECO:0000313" key="4">
    <source>
        <dbReference type="Proteomes" id="UP000692954"/>
    </source>
</evidence>
<dbReference type="AlphaFoldDB" id="A0A8S1KYE8"/>